<dbReference type="AlphaFoldDB" id="A0A1G8M4E4"/>
<keyword evidence="3 4" id="KW-0574">Periplasm</keyword>
<dbReference type="GO" id="GO:0042597">
    <property type="term" value="C:periplasmic space"/>
    <property type="evidence" value="ECO:0007669"/>
    <property type="project" value="UniProtKB-SubCell"/>
</dbReference>
<protein>
    <recommendedName>
        <fullName evidence="4">Flagella basal body P-ring formation protein FlgA</fullName>
    </recommendedName>
</protein>
<keyword evidence="6" id="KW-0969">Cilium</keyword>
<dbReference type="SMART" id="SM00858">
    <property type="entry name" value="SAF"/>
    <property type="match status" value="1"/>
</dbReference>
<dbReference type="Gene3D" id="2.30.30.760">
    <property type="match status" value="1"/>
</dbReference>
<comment type="subcellular location">
    <subcellularLocation>
        <location evidence="1 4">Periplasm</location>
    </subcellularLocation>
</comment>
<dbReference type="GO" id="GO:0044780">
    <property type="term" value="P:bacterial-type flagellum assembly"/>
    <property type="evidence" value="ECO:0007669"/>
    <property type="project" value="InterPro"/>
</dbReference>
<dbReference type="PANTHER" id="PTHR36307">
    <property type="entry name" value="FLAGELLA BASAL BODY P-RING FORMATION PROTEIN FLGA"/>
    <property type="match status" value="1"/>
</dbReference>
<accession>A0A1G8M4E4</accession>
<evidence type="ECO:0000313" key="6">
    <source>
        <dbReference type="EMBL" id="SDI62818.1"/>
    </source>
</evidence>
<gene>
    <name evidence="6" type="ORF">SAMN04488026_100519</name>
</gene>
<dbReference type="Gene3D" id="3.90.1210.10">
    <property type="entry name" value="Antifreeze-like/N-acetylneuraminic acid synthase C-terminal domain"/>
    <property type="match status" value="1"/>
</dbReference>
<evidence type="ECO:0000256" key="3">
    <source>
        <dbReference type="ARBA" id="ARBA00022764"/>
    </source>
</evidence>
<dbReference type="Pfam" id="PF13144">
    <property type="entry name" value="ChapFlgA"/>
    <property type="match status" value="1"/>
</dbReference>
<name>A0A1G8M4E4_9RHOB</name>
<evidence type="ECO:0000256" key="4">
    <source>
        <dbReference type="RuleBase" id="RU362063"/>
    </source>
</evidence>
<keyword evidence="2 4" id="KW-0732">Signal</keyword>
<dbReference type="InterPro" id="IPR017585">
    <property type="entry name" value="SAF_FlgA"/>
</dbReference>
<keyword evidence="7" id="KW-1185">Reference proteome</keyword>
<comment type="similarity">
    <text evidence="4">Belongs to the FlgA family.</text>
</comment>
<evidence type="ECO:0000256" key="2">
    <source>
        <dbReference type="ARBA" id="ARBA00022729"/>
    </source>
</evidence>
<feature type="signal peptide" evidence="4">
    <location>
        <begin position="1"/>
        <end position="20"/>
    </location>
</feature>
<dbReference type="Proteomes" id="UP000199382">
    <property type="component" value="Unassembled WGS sequence"/>
</dbReference>
<organism evidence="6 7">
    <name type="scientific">Aliiruegeria lutimaris</name>
    <dbReference type="NCBI Taxonomy" id="571298"/>
    <lineage>
        <taxon>Bacteria</taxon>
        <taxon>Pseudomonadati</taxon>
        <taxon>Pseudomonadota</taxon>
        <taxon>Alphaproteobacteria</taxon>
        <taxon>Rhodobacterales</taxon>
        <taxon>Roseobacteraceae</taxon>
        <taxon>Aliiruegeria</taxon>
    </lineage>
</organism>
<keyword evidence="4" id="KW-1005">Bacterial flagellum biogenesis</keyword>
<dbReference type="CDD" id="cd11614">
    <property type="entry name" value="SAF_CpaB_FlgA_like"/>
    <property type="match status" value="1"/>
</dbReference>
<dbReference type="EMBL" id="FNEK01000005">
    <property type="protein sequence ID" value="SDI62818.1"/>
    <property type="molecule type" value="Genomic_DNA"/>
</dbReference>
<dbReference type="OrthoDB" id="7619725at2"/>
<evidence type="ECO:0000259" key="5">
    <source>
        <dbReference type="SMART" id="SM00858"/>
    </source>
</evidence>
<feature type="domain" description="SAF" evidence="5">
    <location>
        <begin position="20"/>
        <end position="78"/>
    </location>
</feature>
<feature type="chain" id="PRO_5011328751" description="Flagella basal body P-ring formation protein FlgA" evidence="4">
    <location>
        <begin position="21"/>
        <end position="150"/>
    </location>
</feature>
<reference evidence="6 7" key="1">
    <citation type="submission" date="2016-10" db="EMBL/GenBank/DDBJ databases">
        <authorList>
            <person name="de Groot N.N."/>
        </authorList>
    </citation>
    <scope>NUCLEOTIDE SEQUENCE [LARGE SCALE GENOMIC DNA]</scope>
    <source>
        <strain evidence="6 7">DSM 25294</strain>
    </source>
</reference>
<sequence>MKTIPLALPLIIALAGQAAAESLVATHTIRSRSIISAQDVQLVEDTLPGAMSDVETAVGMEARVVLYAGRAIRPEDLSPPALIERNQIVPLVFNHNGLAITTDGRSLARAALGDRVRAMNLQSRTTVLGTVDAHGRVLVGPTEMQFSRME</sequence>
<keyword evidence="6" id="KW-0282">Flagellum</keyword>
<dbReference type="InterPro" id="IPR013974">
    <property type="entry name" value="SAF"/>
</dbReference>
<dbReference type="NCBIfam" id="TIGR03170">
    <property type="entry name" value="flgA_cterm"/>
    <property type="match status" value="1"/>
</dbReference>
<dbReference type="RefSeq" id="WP_093149886.1">
    <property type="nucleotide sequence ID" value="NZ_FNEK01000005.1"/>
</dbReference>
<comment type="function">
    <text evidence="4">Involved in the assembly process of the P-ring formation. It may associate with FlgF on the rod constituting a structure essential for the P-ring assembly or may act as a modulator protein for the P-ring assembly.</text>
</comment>
<evidence type="ECO:0000256" key="1">
    <source>
        <dbReference type="ARBA" id="ARBA00004418"/>
    </source>
</evidence>
<dbReference type="InterPro" id="IPR039246">
    <property type="entry name" value="Flagellar_FlgA"/>
</dbReference>
<dbReference type="STRING" id="571298.SAMN04488026_100519"/>
<evidence type="ECO:0000313" key="7">
    <source>
        <dbReference type="Proteomes" id="UP000199382"/>
    </source>
</evidence>
<proteinExistence type="inferred from homology"/>
<keyword evidence="6" id="KW-0966">Cell projection</keyword>
<dbReference type="PANTHER" id="PTHR36307:SF1">
    <property type="entry name" value="FLAGELLA BASAL BODY P-RING FORMATION PROTEIN FLGA"/>
    <property type="match status" value="1"/>
</dbReference>